<evidence type="ECO:0000259" key="7">
    <source>
        <dbReference type="SMART" id="SM00965"/>
    </source>
</evidence>
<keyword evidence="5" id="KW-0998">Cell outer membrane</keyword>
<dbReference type="Gene3D" id="3.30.1370.120">
    <property type="match status" value="1"/>
</dbReference>
<organism evidence="8 9">
    <name type="scientific">Pontiella agarivorans</name>
    <dbReference type="NCBI Taxonomy" id="3038953"/>
    <lineage>
        <taxon>Bacteria</taxon>
        <taxon>Pseudomonadati</taxon>
        <taxon>Kiritimatiellota</taxon>
        <taxon>Kiritimatiellia</taxon>
        <taxon>Kiritimatiellales</taxon>
        <taxon>Pontiellaceae</taxon>
        <taxon>Pontiella</taxon>
    </lineage>
</organism>
<comment type="subcellular location">
    <subcellularLocation>
        <location evidence="1">Membrane</location>
    </subcellularLocation>
</comment>
<name>A0ABU5MYK7_9BACT</name>
<evidence type="ECO:0000256" key="3">
    <source>
        <dbReference type="ARBA" id="ARBA00022729"/>
    </source>
</evidence>
<dbReference type="InterPro" id="IPR011662">
    <property type="entry name" value="Secretin/TonB_short_N"/>
</dbReference>
<evidence type="ECO:0000256" key="4">
    <source>
        <dbReference type="ARBA" id="ARBA00023136"/>
    </source>
</evidence>
<comment type="caution">
    <text evidence="8">The sequence shown here is derived from an EMBL/GenBank/DDBJ whole genome shotgun (WGS) entry which is preliminary data.</text>
</comment>
<protein>
    <submittedName>
        <fullName evidence="8">Secretin and TonB N-terminal domain-containing protein</fullName>
    </submittedName>
</protein>
<dbReference type="InterPro" id="IPR001775">
    <property type="entry name" value="GspD/PilQ"/>
</dbReference>
<dbReference type="Proteomes" id="UP001290861">
    <property type="component" value="Unassembled WGS sequence"/>
</dbReference>
<evidence type="ECO:0000256" key="1">
    <source>
        <dbReference type="ARBA" id="ARBA00004370"/>
    </source>
</evidence>
<evidence type="ECO:0000313" key="9">
    <source>
        <dbReference type="Proteomes" id="UP001290861"/>
    </source>
</evidence>
<dbReference type="PANTHER" id="PTHR30332">
    <property type="entry name" value="PROBABLE GENERAL SECRETION PATHWAY PROTEIN D"/>
    <property type="match status" value="1"/>
</dbReference>
<dbReference type="RefSeq" id="WP_322609061.1">
    <property type="nucleotide sequence ID" value="NZ_JARVCO010000010.1"/>
</dbReference>
<evidence type="ECO:0000256" key="5">
    <source>
        <dbReference type="ARBA" id="ARBA00023237"/>
    </source>
</evidence>
<dbReference type="SMART" id="SM00965">
    <property type="entry name" value="STN"/>
    <property type="match status" value="1"/>
</dbReference>
<sequence length="576" mass="62507">MIKQLNTSRVLRSPAGVFVFLVWVQMGAVAQVASEAGEARTQIIEPETNNIKASEYVSINVKDANIAEVLKAYSLQTGQSIVVGPDVVSDSVNVRLNNIPWEEALDVILKPYGFGYRVVGDTIVISKLENIVTVEGIEPLVSEVFRLGYRDAYDIQAIIEAQLSARGKYTILETKSLPGWEFGGEGSSSGAATEGGVRQRRVREEIRKSKTIVVTDVPSAITKIEKIIKKIDVMPEQVLIEAKFLEISKGAGSDIGLDYVQGLENVDDSLQSSGSSLQPQSVNSDVLKVLNSVSGYPNPLNTAAAGGYGMDEGLRLSHALIGDWGAEMLFKFIAQDDDSNILSAPRVLTLNNQEAAILVGEKFPIIESQNNTGSGSSITSTSLDYYENIGIQLNVIPQVCADEYVNMIVHPAVSQIQGYESGLVTAGSDVQSGTRYPILDIREAETQIMIKSDQTAIIGGLQEERDKEIIKKIPILGDIPFLGRLFRRETLSKEKIDLLIFIKASVVDTESYQMDSAAAHARRVKLMELDLLQPDVADKAVSNPAETAASVRDSAQILALVQDKNSTMTTNAPTTK</sequence>
<proteinExistence type="inferred from homology"/>
<comment type="similarity">
    <text evidence="6">Belongs to the bacterial secretin family.</text>
</comment>
<dbReference type="Pfam" id="PF00263">
    <property type="entry name" value="Secretin"/>
    <property type="match status" value="1"/>
</dbReference>
<dbReference type="PRINTS" id="PR00811">
    <property type="entry name" value="BCTERIALGSPD"/>
</dbReference>
<dbReference type="InterPro" id="IPR050810">
    <property type="entry name" value="Bact_Secretion_Sys_Channel"/>
</dbReference>
<evidence type="ECO:0000256" key="6">
    <source>
        <dbReference type="RuleBase" id="RU004003"/>
    </source>
</evidence>
<feature type="domain" description="Secretin/TonB short N-terminal" evidence="7">
    <location>
        <begin position="79"/>
        <end position="128"/>
    </location>
</feature>
<reference evidence="8 9" key="1">
    <citation type="journal article" date="2024" name="Appl. Environ. Microbiol.">
        <title>Pontiella agarivorans sp. nov., a novel marine anaerobic bacterium capable of degrading macroalgal polysaccharides and fixing nitrogen.</title>
        <authorList>
            <person name="Liu N."/>
            <person name="Kivenson V."/>
            <person name="Peng X."/>
            <person name="Cui Z."/>
            <person name="Lankiewicz T.S."/>
            <person name="Gosselin K.M."/>
            <person name="English C.J."/>
            <person name="Blair E.M."/>
            <person name="O'Malley M.A."/>
            <person name="Valentine D.L."/>
        </authorList>
    </citation>
    <scope>NUCLEOTIDE SEQUENCE [LARGE SCALE GENOMIC DNA]</scope>
    <source>
        <strain evidence="8 9">NLcol2</strain>
    </source>
</reference>
<dbReference type="InterPro" id="IPR038591">
    <property type="entry name" value="NolW-like_sf"/>
</dbReference>
<dbReference type="EMBL" id="JARVCO010000010">
    <property type="protein sequence ID" value="MDZ8119277.1"/>
    <property type="molecule type" value="Genomic_DNA"/>
</dbReference>
<accession>A0ABU5MYK7</accession>
<dbReference type="Gene3D" id="3.30.1370.130">
    <property type="match status" value="1"/>
</dbReference>
<keyword evidence="9" id="KW-1185">Reference proteome</keyword>
<dbReference type="Pfam" id="PF07660">
    <property type="entry name" value="STN"/>
    <property type="match status" value="1"/>
</dbReference>
<dbReference type="PANTHER" id="PTHR30332:SF24">
    <property type="entry name" value="SECRETIN GSPD-RELATED"/>
    <property type="match status" value="1"/>
</dbReference>
<gene>
    <name evidence="8" type="ORF">P9H32_11645</name>
</gene>
<keyword evidence="3" id="KW-0732">Signal</keyword>
<evidence type="ECO:0000256" key="2">
    <source>
        <dbReference type="ARBA" id="ARBA00022448"/>
    </source>
</evidence>
<dbReference type="InterPro" id="IPR004846">
    <property type="entry name" value="T2SS/T3SS_dom"/>
</dbReference>
<keyword evidence="4" id="KW-0472">Membrane</keyword>
<evidence type="ECO:0000313" key="8">
    <source>
        <dbReference type="EMBL" id="MDZ8119277.1"/>
    </source>
</evidence>
<keyword evidence="2" id="KW-0813">Transport</keyword>